<organism evidence="2 3">
    <name type="scientific">Cryptolaemus montrouzieri</name>
    <dbReference type="NCBI Taxonomy" id="559131"/>
    <lineage>
        <taxon>Eukaryota</taxon>
        <taxon>Metazoa</taxon>
        <taxon>Ecdysozoa</taxon>
        <taxon>Arthropoda</taxon>
        <taxon>Hexapoda</taxon>
        <taxon>Insecta</taxon>
        <taxon>Pterygota</taxon>
        <taxon>Neoptera</taxon>
        <taxon>Endopterygota</taxon>
        <taxon>Coleoptera</taxon>
        <taxon>Polyphaga</taxon>
        <taxon>Cucujiformia</taxon>
        <taxon>Coccinelloidea</taxon>
        <taxon>Coccinellidae</taxon>
        <taxon>Scymninae</taxon>
        <taxon>Scymnini</taxon>
        <taxon>Cryptolaemus</taxon>
    </lineage>
</organism>
<sequence>MYSSYKKLCKIEAGILFHVQLLEEFPAKLNLSLSKPTRNWFQTYEIFKITREEEKETLLESLQSPASNEIITRRGSRKRKTKIKKILFVYLLVCNLCNKYLLSMKVQCIKEPFTFKFNYKSAPPNNIFWTKHNGNGGSSEVTKVSF</sequence>
<protein>
    <submittedName>
        <fullName evidence="2">Uncharacterized protein</fullName>
    </submittedName>
</protein>
<evidence type="ECO:0000256" key="1">
    <source>
        <dbReference type="SAM" id="Phobius"/>
    </source>
</evidence>
<dbReference type="AlphaFoldDB" id="A0ABD2PD90"/>
<accession>A0ABD2PD90</accession>
<evidence type="ECO:0000313" key="2">
    <source>
        <dbReference type="EMBL" id="KAL3288870.1"/>
    </source>
</evidence>
<evidence type="ECO:0000313" key="3">
    <source>
        <dbReference type="Proteomes" id="UP001516400"/>
    </source>
</evidence>
<keyword evidence="3" id="KW-1185">Reference proteome</keyword>
<keyword evidence="1" id="KW-0472">Membrane</keyword>
<keyword evidence="1" id="KW-1133">Transmembrane helix</keyword>
<gene>
    <name evidence="2" type="ORF">HHI36_003316</name>
</gene>
<name>A0ABD2PD90_9CUCU</name>
<feature type="transmembrane region" description="Helical" evidence="1">
    <location>
        <begin position="83"/>
        <end position="102"/>
    </location>
</feature>
<dbReference type="Proteomes" id="UP001516400">
    <property type="component" value="Unassembled WGS sequence"/>
</dbReference>
<keyword evidence="1" id="KW-0812">Transmembrane</keyword>
<proteinExistence type="predicted"/>
<dbReference type="EMBL" id="JABFTP020000185">
    <property type="protein sequence ID" value="KAL3288870.1"/>
    <property type="molecule type" value="Genomic_DNA"/>
</dbReference>
<reference evidence="2 3" key="1">
    <citation type="journal article" date="2021" name="BMC Biol.">
        <title>Horizontally acquired antibacterial genes associated with adaptive radiation of ladybird beetles.</title>
        <authorList>
            <person name="Li H.S."/>
            <person name="Tang X.F."/>
            <person name="Huang Y.H."/>
            <person name="Xu Z.Y."/>
            <person name="Chen M.L."/>
            <person name="Du X.Y."/>
            <person name="Qiu B.Y."/>
            <person name="Chen P.T."/>
            <person name="Zhang W."/>
            <person name="Slipinski A."/>
            <person name="Escalona H.E."/>
            <person name="Waterhouse R.M."/>
            <person name="Zwick A."/>
            <person name="Pang H."/>
        </authorList>
    </citation>
    <scope>NUCLEOTIDE SEQUENCE [LARGE SCALE GENOMIC DNA]</scope>
    <source>
        <strain evidence="2">SYSU2018</strain>
    </source>
</reference>
<comment type="caution">
    <text evidence="2">The sequence shown here is derived from an EMBL/GenBank/DDBJ whole genome shotgun (WGS) entry which is preliminary data.</text>
</comment>